<evidence type="ECO:0000313" key="4">
    <source>
        <dbReference type="Proteomes" id="UP001363010"/>
    </source>
</evidence>
<reference evidence="3 4" key="1">
    <citation type="submission" date="2024-03" db="EMBL/GenBank/DDBJ databases">
        <title>Novel species of the genus Variovorax.</title>
        <authorList>
            <person name="Liu Q."/>
            <person name="Xin Y.-H."/>
        </authorList>
    </citation>
    <scope>NUCLEOTIDE SEQUENCE [LARGE SCALE GENOMIC DNA]</scope>
    <source>
        <strain evidence="3 4">KACC 18501</strain>
    </source>
</reference>
<feature type="signal peptide" evidence="2">
    <location>
        <begin position="1"/>
        <end position="18"/>
    </location>
</feature>
<feature type="compositionally biased region" description="Basic and acidic residues" evidence="1">
    <location>
        <begin position="109"/>
        <end position="127"/>
    </location>
</feature>
<evidence type="ECO:0000313" key="3">
    <source>
        <dbReference type="EMBL" id="MEJ8827338.1"/>
    </source>
</evidence>
<evidence type="ECO:0000256" key="2">
    <source>
        <dbReference type="SAM" id="SignalP"/>
    </source>
</evidence>
<protein>
    <recommendedName>
        <fullName evidence="5">DUF4148 domain-containing protein</fullName>
    </recommendedName>
</protein>
<comment type="caution">
    <text evidence="3">The sequence shown here is derived from an EMBL/GenBank/DDBJ whole genome shotgun (WGS) entry which is preliminary data.</text>
</comment>
<name>A0ABU8WBN8_9BURK</name>
<evidence type="ECO:0008006" key="5">
    <source>
        <dbReference type="Google" id="ProtNLM"/>
    </source>
</evidence>
<gene>
    <name evidence="3" type="ORF">WKW80_36060</name>
</gene>
<keyword evidence="4" id="KW-1185">Reference proteome</keyword>
<feature type="compositionally biased region" description="Basic and acidic residues" evidence="1">
    <location>
        <begin position="56"/>
        <end position="68"/>
    </location>
</feature>
<accession>A0ABU8WBN8</accession>
<evidence type="ECO:0000256" key="1">
    <source>
        <dbReference type="SAM" id="MobiDB-lite"/>
    </source>
</evidence>
<feature type="chain" id="PRO_5046867319" description="DUF4148 domain-containing protein" evidence="2">
    <location>
        <begin position="19"/>
        <end position="127"/>
    </location>
</feature>
<sequence length="127" mass="13135">MRVLRTVLAIAMALPAIANSQPVGADASEAARAARIREGASAARGPQIGEGNPIPEPRRSYSAEERAAAHTARRSGSGAPAAKPSQPGSPAPKLFSPERDAARAPYKAEATRANKAGEIRAHGELSY</sequence>
<feature type="region of interest" description="Disordered" evidence="1">
    <location>
        <begin position="19"/>
        <end position="127"/>
    </location>
</feature>
<dbReference type="Proteomes" id="UP001363010">
    <property type="component" value="Unassembled WGS sequence"/>
</dbReference>
<feature type="compositionally biased region" description="Low complexity" evidence="1">
    <location>
        <begin position="24"/>
        <end position="44"/>
    </location>
</feature>
<dbReference type="EMBL" id="JBBKZV010000064">
    <property type="protein sequence ID" value="MEJ8827338.1"/>
    <property type="molecule type" value="Genomic_DNA"/>
</dbReference>
<keyword evidence="2" id="KW-0732">Signal</keyword>
<proteinExistence type="predicted"/>
<dbReference type="RefSeq" id="WP_340368366.1">
    <property type="nucleotide sequence ID" value="NZ_JBBKZV010000064.1"/>
</dbReference>
<organism evidence="3 4">
    <name type="scientific">Variovorax humicola</name>
    <dbReference type="NCBI Taxonomy" id="1769758"/>
    <lineage>
        <taxon>Bacteria</taxon>
        <taxon>Pseudomonadati</taxon>
        <taxon>Pseudomonadota</taxon>
        <taxon>Betaproteobacteria</taxon>
        <taxon>Burkholderiales</taxon>
        <taxon>Comamonadaceae</taxon>
        <taxon>Variovorax</taxon>
    </lineage>
</organism>